<sequence>MVVWKICEYYRRRVIDVNGLRRFLHSAFYSCVYI</sequence>
<proteinExistence type="predicted"/>
<protein>
    <submittedName>
        <fullName evidence="2">2-hydroxyacyl-CoA lyase 2</fullName>
    </submittedName>
</protein>
<keyword evidence="1" id="KW-1185">Reference proteome</keyword>
<dbReference type="Proteomes" id="UP000887569">
    <property type="component" value="Unplaced"/>
</dbReference>
<name>A0A915BLH5_PARUN</name>
<dbReference type="WBParaSite" id="PgR045_g078_t01">
    <property type="protein sequence ID" value="PgR045_g078_t01"/>
    <property type="gene ID" value="PgR045_g078"/>
</dbReference>
<evidence type="ECO:0000313" key="1">
    <source>
        <dbReference type="Proteomes" id="UP000887569"/>
    </source>
</evidence>
<organism evidence="1 2">
    <name type="scientific">Parascaris univalens</name>
    <name type="common">Nematode worm</name>
    <dbReference type="NCBI Taxonomy" id="6257"/>
    <lineage>
        <taxon>Eukaryota</taxon>
        <taxon>Metazoa</taxon>
        <taxon>Ecdysozoa</taxon>
        <taxon>Nematoda</taxon>
        <taxon>Chromadorea</taxon>
        <taxon>Rhabditida</taxon>
        <taxon>Spirurina</taxon>
        <taxon>Ascaridomorpha</taxon>
        <taxon>Ascaridoidea</taxon>
        <taxon>Ascarididae</taxon>
        <taxon>Parascaris</taxon>
    </lineage>
</organism>
<accession>A0A915BLH5</accession>
<evidence type="ECO:0000313" key="2">
    <source>
        <dbReference type="WBParaSite" id="PgR045_g078_t01"/>
    </source>
</evidence>
<reference evidence="2" key="1">
    <citation type="submission" date="2022-11" db="UniProtKB">
        <authorList>
            <consortium name="WormBaseParasite"/>
        </authorList>
    </citation>
    <scope>IDENTIFICATION</scope>
</reference>
<dbReference type="AlphaFoldDB" id="A0A915BLH5"/>